<evidence type="ECO:0000313" key="2">
    <source>
        <dbReference type="Proteomes" id="UP000308092"/>
    </source>
</evidence>
<organism evidence="1 2">
    <name type="scientific">Aspergillus tanneri</name>
    <dbReference type="NCBI Taxonomy" id="1220188"/>
    <lineage>
        <taxon>Eukaryota</taxon>
        <taxon>Fungi</taxon>
        <taxon>Dikarya</taxon>
        <taxon>Ascomycota</taxon>
        <taxon>Pezizomycotina</taxon>
        <taxon>Eurotiomycetes</taxon>
        <taxon>Eurotiomycetidae</taxon>
        <taxon>Eurotiales</taxon>
        <taxon>Aspergillaceae</taxon>
        <taxon>Aspergillus</taxon>
        <taxon>Aspergillus subgen. Circumdati</taxon>
    </lineage>
</organism>
<reference evidence="1 2" key="1">
    <citation type="submission" date="2019-03" db="EMBL/GenBank/DDBJ databases">
        <title>The genome sequence of a newly discovered highly antifungal drug resistant Aspergillus species, Aspergillus tanneri NIH 1004.</title>
        <authorList>
            <person name="Mounaud S."/>
            <person name="Singh I."/>
            <person name="Joardar V."/>
            <person name="Pakala S."/>
            <person name="Pakala S."/>
            <person name="Venepally P."/>
            <person name="Hoover J."/>
            <person name="Nierman W."/>
            <person name="Chung J."/>
            <person name="Losada L."/>
        </authorList>
    </citation>
    <scope>NUCLEOTIDE SEQUENCE [LARGE SCALE GENOMIC DNA]</scope>
    <source>
        <strain evidence="1 2">NIH1004</strain>
    </source>
</reference>
<comment type="caution">
    <text evidence="1">The sequence shown here is derived from an EMBL/GenBank/DDBJ whole genome shotgun (WGS) entry which is preliminary data.</text>
</comment>
<sequence length="48" mass="5441">MNNPFDTQRAISPPYLQAMFAVRVSDTLNPDELAELCSWLRGLRKFAG</sequence>
<name>A0A4S3JKS3_9EURO</name>
<keyword evidence="2" id="KW-1185">Reference proteome</keyword>
<protein>
    <submittedName>
        <fullName evidence="1">Uncharacterized protein</fullName>
    </submittedName>
</protein>
<dbReference type="Proteomes" id="UP000308092">
    <property type="component" value="Unassembled WGS sequence"/>
</dbReference>
<accession>A0A4S3JKS3</accession>
<gene>
    <name evidence="1" type="ORF">EYZ11_005264</name>
</gene>
<proteinExistence type="predicted"/>
<evidence type="ECO:0000313" key="1">
    <source>
        <dbReference type="EMBL" id="THC95267.1"/>
    </source>
</evidence>
<dbReference type="AlphaFoldDB" id="A0A4S3JKS3"/>
<dbReference type="EMBL" id="SOSA01000165">
    <property type="protein sequence ID" value="THC95267.1"/>
    <property type="molecule type" value="Genomic_DNA"/>
</dbReference>
<dbReference type="VEuPathDB" id="FungiDB:EYZ11_005264"/>